<dbReference type="EMBL" id="UZAG01021342">
    <property type="protein sequence ID" value="VDO50066.1"/>
    <property type="molecule type" value="Genomic_DNA"/>
</dbReference>
<accession>A0A0R3R987</accession>
<reference evidence="1 2" key="2">
    <citation type="submission" date="2018-11" db="EMBL/GenBank/DDBJ databases">
        <authorList>
            <consortium name="Pathogen Informatics"/>
        </authorList>
    </citation>
    <scope>NUCLEOTIDE SEQUENCE [LARGE SCALE GENOMIC DNA]</scope>
</reference>
<dbReference type="Proteomes" id="UP000280834">
    <property type="component" value="Unassembled WGS sequence"/>
</dbReference>
<reference evidence="3" key="1">
    <citation type="submission" date="2017-02" db="UniProtKB">
        <authorList>
            <consortium name="WormBaseParasite"/>
        </authorList>
    </citation>
    <scope>IDENTIFICATION</scope>
</reference>
<evidence type="ECO:0000313" key="3">
    <source>
        <dbReference type="WBParaSite" id="BTMF_0001659701-mRNA-1"/>
    </source>
</evidence>
<dbReference type="AlphaFoldDB" id="A0A0R3R987"/>
<gene>
    <name evidence="1" type="ORF">BTMF_LOCUS14571</name>
</gene>
<dbReference type="WBParaSite" id="BTMF_0001659701-mRNA-1">
    <property type="protein sequence ID" value="BTMF_0001659701-mRNA-1"/>
    <property type="gene ID" value="BTMF_0001659701"/>
</dbReference>
<name>A0A0R3R987_9BILA</name>
<keyword evidence="2" id="KW-1185">Reference proteome</keyword>
<evidence type="ECO:0000313" key="2">
    <source>
        <dbReference type="Proteomes" id="UP000280834"/>
    </source>
</evidence>
<organism evidence="3">
    <name type="scientific">Brugia timori</name>
    <dbReference type="NCBI Taxonomy" id="42155"/>
    <lineage>
        <taxon>Eukaryota</taxon>
        <taxon>Metazoa</taxon>
        <taxon>Ecdysozoa</taxon>
        <taxon>Nematoda</taxon>
        <taxon>Chromadorea</taxon>
        <taxon>Rhabditida</taxon>
        <taxon>Spirurina</taxon>
        <taxon>Spiruromorpha</taxon>
        <taxon>Filarioidea</taxon>
        <taxon>Onchocercidae</taxon>
        <taxon>Brugia</taxon>
    </lineage>
</organism>
<proteinExistence type="predicted"/>
<evidence type="ECO:0000313" key="1">
    <source>
        <dbReference type="EMBL" id="VDO50066.1"/>
    </source>
</evidence>
<sequence length="366" mass="42912">MDDERQRALAFNLSFILLTRIRFIYDDLRPSELVNGTVRGMDNTQSCFYKFASQYGWTAADSCSLSNAYTNEQKATFVDRVNMLKRAQPFWDPRTVNYAELVDFVPVIGEILLDDFRMTKFENYEHLHENIKNVLHAFRDDANFMIVCLVQWMCSQPVTNPRQSLVKSFIRALEYPHQLNHTQQERYFSIFKFYSSDAEMLKQAFTYARQQAWGSPNVLQLVDRCNKAGVVENWCMVWLNAMLKLSTNDEMLCASELCLAAGIMSPVPCMLSFARSITEYIFEQNVDFGCVEPKALVSARFLVHCLQLAMHAYWRQQKERQTRIVRGDCAERKRSWCFVIILKFGFVRPLSIVIFRFYLQTCFRRL</sequence>
<protein>
    <submittedName>
        <fullName evidence="3">Mediator complex subunit 24</fullName>
    </submittedName>
</protein>